<comment type="caution">
    <text evidence="2">The sequence shown here is derived from an EMBL/GenBank/DDBJ whole genome shotgun (WGS) entry which is preliminary data.</text>
</comment>
<dbReference type="Proteomes" id="UP000325313">
    <property type="component" value="Unassembled WGS sequence"/>
</dbReference>
<evidence type="ECO:0000313" key="3">
    <source>
        <dbReference type="EMBL" id="KAA1136895.1"/>
    </source>
</evidence>
<name>A0A5B0PFX9_PUCGR</name>
<dbReference type="AlphaFoldDB" id="A0A5B0PFX9"/>
<evidence type="ECO:0000313" key="4">
    <source>
        <dbReference type="Proteomes" id="UP000324748"/>
    </source>
</evidence>
<feature type="compositionally biased region" description="Basic and acidic residues" evidence="1">
    <location>
        <begin position="1"/>
        <end position="12"/>
    </location>
</feature>
<evidence type="ECO:0000256" key="1">
    <source>
        <dbReference type="SAM" id="MobiDB-lite"/>
    </source>
</evidence>
<protein>
    <submittedName>
        <fullName evidence="2">Uncharacterized protein</fullName>
    </submittedName>
</protein>
<proteinExistence type="predicted"/>
<dbReference type="EMBL" id="VDEP01000016">
    <property type="protein sequence ID" value="KAA1136895.1"/>
    <property type="molecule type" value="Genomic_DNA"/>
</dbReference>
<keyword evidence="4" id="KW-1185">Reference proteome</keyword>
<feature type="region of interest" description="Disordered" evidence="1">
    <location>
        <begin position="1"/>
        <end position="21"/>
    </location>
</feature>
<dbReference type="OrthoDB" id="10502369at2759"/>
<dbReference type="Proteomes" id="UP000324748">
    <property type="component" value="Unassembled WGS sequence"/>
</dbReference>
<gene>
    <name evidence="2" type="ORF">PGT21_001616</name>
    <name evidence="3" type="ORF">PGTUg99_004260</name>
</gene>
<dbReference type="EMBL" id="VSWC01000054">
    <property type="protein sequence ID" value="KAA1099278.1"/>
    <property type="molecule type" value="Genomic_DNA"/>
</dbReference>
<sequence>MSCREVPSHDGPKVPSPGQRTAPGVYILSFTNDVTDPIQYGIGQFIGSDRFFVTRYRKKGYWIAHPIRYPEYRIAAGSIAGLGIGIASRYRSDTNPVSVGSF</sequence>
<accession>A0A5B0PFX9</accession>
<evidence type="ECO:0000313" key="2">
    <source>
        <dbReference type="EMBL" id="KAA1099278.1"/>
    </source>
</evidence>
<evidence type="ECO:0000313" key="5">
    <source>
        <dbReference type="Proteomes" id="UP000325313"/>
    </source>
</evidence>
<reference evidence="4 5" key="1">
    <citation type="submission" date="2019-05" db="EMBL/GenBank/DDBJ databases">
        <title>Emergence of the Ug99 lineage of the wheat stem rust pathogen through somatic hybridization.</title>
        <authorList>
            <person name="Li F."/>
            <person name="Upadhyaya N.M."/>
            <person name="Sperschneider J."/>
            <person name="Matny O."/>
            <person name="Nguyen-Phuc H."/>
            <person name="Mago R."/>
            <person name="Raley C."/>
            <person name="Miller M.E."/>
            <person name="Silverstein K.A.T."/>
            <person name="Henningsen E."/>
            <person name="Hirsch C.D."/>
            <person name="Visser B."/>
            <person name="Pretorius Z.A."/>
            <person name="Steffenson B.J."/>
            <person name="Schwessinger B."/>
            <person name="Dodds P.N."/>
            <person name="Figueroa M."/>
        </authorList>
    </citation>
    <scope>NUCLEOTIDE SEQUENCE [LARGE SCALE GENOMIC DNA]</scope>
    <source>
        <strain evidence="2">21-0</strain>
        <strain evidence="3 5">Ug99</strain>
    </source>
</reference>
<organism evidence="2 4">
    <name type="scientific">Puccinia graminis f. sp. tritici</name>
    <dbReference type="NCBI Taxonomy" id="56615"/>
    <lineage>
        <taxon>Eukaryota</taxon>
        <taxon>Fungi</taxon>
        <taxon>Dikarya</taxon>
        <taxon>Basidiomycota</taxon>
        <taxon>Pucciniomycotina</taxon>
        <taxon>Pucciniomycetes</taxon>
        <taxon>Pucciniales</taxon>
        <taxon>Pucciniaceae</taxon>
        <taxon>Puccinia</taxon>
    </lineage>
</organism>